<reference evidence="1 2" key="1">
    <citation type="submission" date="2017-04" db="EMBL/GenBank/DDBJ databases">
        <title>Monoglobus pectinilyticus 14 draft genome.</title>
        <authorList>
            <person name="Kim C."/>
            <person name="Rosendale D.I."/>
            <person name="Kelly W.J."/>
            <person name="Tannock G.W."/>
            <person name="Patchett M.L."/>
            <person name="Jordens J.Z."/>
        </authorList>
    </citation>
    <scope>NUCLEOTIDE SEQUENCE [LARGE SCALE GENOMIC DNA]</scope>
    <source>
        <strain evidence="1 2">14</strain>
    </source>
</reference>
<proteinExistence type="predicted"/>
<dbReference type="OrthoDB" id="1832727at2"/>
<dbReference type="AlphaFoldDB" id="A0A2K9P1R0"/>
<organism evidence="1 2">
    <name type="scientific">Monoglobus pectinilyticus</name>
    <dbReference type="NCBI Taxonomy" id="1981510"/>
    <lineage>
        <taxon>Bacteria</taxon>
        <taxon>Bacillati</taxon>
        <taxon>Bacillota</taxon>
        <taxon>Clostridia</taxon>
        <taxon>Monoglobales</taxon>
        <taxon>Monoglobaceae</taxon>
        <taxon>Monoglobus</taxon>
    </lineage>
</organism>
<evidence type="ECO:0000313" key="2">
    <source>
        <dbReference type="Proteomes" id="UP000235589"/>
    </source>
</evidence>
<sequence length="860" mass="99458">MIEATEKDNRERYVDWLSQKVSPAQLSELYMSYEVIDEFCIKTKVLKQSLLKTTDIDIIKMAQKTVEQNKLFRYQHKREISKICSAMRYYITYIKENISAKSENKSSMGIGLETISKTELPIPETEIKKNTANVVAAHLIEDENADNPQAIKELSFSEISDLAYTKPIYASYFGDEIQGFSSWKQLYIKVFKKLYDDYADVIPLNKSFNTVNGRMDFCTSEHYGLMVAPKEILNEKYLETNLSAIDIVRKIKSLLDICLVDEENLIIKYEKKADIHPSEELKSSKRIKNNANGEAFFNWLNNEQGMAIPTCRSYVSAVNTAEQYAIDNEFVNCRLYSDNYHEAKATADELFSNKFFMEYNDKQHNRFRAGINKLLLYISSSGNTIVTPTISINIEPFTEILIEKFSKGYRINSPLELRKFKKYWEKYHDSMIDMDDDNITKCIQQCGIIHEEKVYIPEKILDEDTRMKLFSFINDNFQSGKTVIYYEALFKEFSDDFLDHCMYNASMLKAYLTYMNDGNYYIGKNFISKDANVSTTLYDEIKNCLVQQTSPMEDSEMFSILSHIPEQKIKTVLNQYGEFISNSRGEHFHISAVTLSYDELEDIATIIQHSIDEKRFISGNELIDIIKKKYPYIIEQNTLISDKGLRDAIGFKLRSRFSFKGNIISSKGQALSMMEVFADFCKHKDSFTLDELKILKQELDTVIYFEAVYDNSLRINKNEFVTKFHASFNLAKTDEAIDRFCIGDYIAIGEIKQFGLFPDAGFNWNSFLLEHYVAKYSPNYKLVHSSYNEGVCVGAIVKKISDIDTLDELVIDVLAKNGLPLQKETALQYLCDKGYLARRSYSGIEQLLIKAKELRNQKGF</sequence>
<dbReference type="GeneID" id="98062431"/>
<accession>A0A2K9P1R0</accession>
<gene>
    <name evidence="1" type="ORF">B9O19_01018</name>
</gene>
<dbReference type="KEGG" id="mpec:B9O19_01018"/>
<dbReference type="RefSeq" id="WP_102365409.1">
    <property type="nucleotide sequence ID" value="NZ_CP020991.1"/>
</dbReference>
<protein>
    <submittedName>
        <fullName evidence="1">Uncharacterized protein</fullName>
    </submittedName>
</protein>
<evidence type="ECO:0000313" key="1">
    <source>
        <dbReference type="EMBL" id="AUO19187.1"/>
    </source>
</evidence>
<dbReference type="Proteomes" id="UP000235589">
    <property type="component" value="Chromosome"/>
</dbReference>
<dbReference type="EMBL" id="CP020991">
    <property type="protein sequence ID" value="AUO19187.1"/>
    <property type="molecule type" value="Genomic_DNA"/>
</dbReference>
<name>A0A2K9P1R0_9FIRM</name>
<keyword evidence="2" id="KW-1185">Reference proteome</keyword>